<dbReference type="RefSeq" id="WP_248706352.1">
    <property type="nucleotide sequence ID" value="NZ_CAKOET010000004.1"/>
</dbReference>
<proteinExistence type="predicted"/>
<dbReference type="Proteomes" id="UP000838102">
    <property type="component" value="Unassembled WGS sequence"/>
</dbReference>
<name>A0ABM9D200_9LACO</name>
<dbReference type="EMBL" id="CAKOEU010000004">
    <property type="protein sequence ID" value="CAH1854891.1"/>
    <property type="molecule type" value="Genomic_DNA"/>
</dbReference>
<accession>A0ABM9D200</accession>
<evidence type="ECO:0000313" key="2">
    <source>
        <dbReference type="Proteomes" id="UP000838102"/>
    </source>
</evidence>
<keyword evidence="2" id="KW-1185">Reference proteome</keyword>
<organism evidence="1 2">
    <name type="scientific">Convivina praedatoris</name>
    <dbReference type="NCBI Taxonomy" id="2880963"/>
    <lineage>
        <taxon>Bacteria</taxon>
        <taxon>Bacillati</taxon>
        <taxon>Bacillota</taxon>
        <taxon>Bacilli</taxon>
        <taxon>Lactobacillales</taxon>
        <taxon>Lactobacillaceae</taxon>
        <taxon>Convivina</taxon>
    </lineage>
</organism>
<sequence length="223" mass="25179">MSDQPIRDYYGSGNISPLVDDDLLAASILSPNIRYKQAAQLALIKKQQKIAEAIKTDLTLTDRQKQAQMAALSQELGQAKLALFRANSWSAIQRIMQRADLAMAQQHAIGLALKLQKRQAQASIRQSSQQLFLKINNDTSLSRTDKNQQQEKIRIEERKANQIIDQAQDAQQIANGKNMGLFKIKHQASLLTNFSQPDSFGLPKPFSLEQWRADLKGFFEKEN</sequence>
<reference evidence="1" key="1">
    <citation type="submission" date="2022-03" db="EMBL/GenBank/DDBJ databases">
        <authorList>
            <person name="Hettiarachchi G."/>
        </authorList>
    </citation>
    <scope>NUCLEOTIDE SEQUENCE</scope>
    <source>
        <strain evidence="1">LMG 32447</strain>
    </source>
</reference>
<evidence type="ECO:0000313" key="1">
    <source>
        <dbReference type="EMBL" id="CAH1854891.1"/>
    </source>
</evidence>
<protein>
    <submittedName>
        <fullName evidence="1">Uncharacterized protein</fullName>
    </submittedName>
</protein>
<comment type="caution">
    <text evidence="1">The sequence shown here is derived from an EMBL/GenBank/DDBJ whole genome shotgun (WGS) entry which is preliminary data.</text>
</comment>
<gene>
    <name evidence="1" type="ORF">LMG032447_00963</name>
</gene>